<keyword evidence="8" id="KW-0227">DNA damage</keyword>
<dbReference type="Pfam" id="PF06827">
    <property type="entry name" value="zf-FPG_IleRS"/>
    <property type="match status" value="1"/>
</dbReference>
<dbReference type="EMBL" id="QXQB01000005">
    <property type="protein sequence ID" value="RJX37738.1"/>
    <property type="molecule type" value="Genomic_DNA"/>
</dbReference>
<dbReference type="PROSITE" id="PS51066">
    <property type="entry name" value="ZF_FPG_2"/>
    <property type="match status" value="1"/>
</dbReference>
<dbReference type="Gene3D" id="3.20.190.10">
    <property type="entry name" value="MutM-like, N-terminal"/>
    <property type="match status" value="1"/>
</dbReference>
<dbReference type="InterPro" id="IPR010663">
    <property type="entry name" value="Znf_FPG/IleRS"/>
</dbReference>
<dbReference type="GO" id="GO:0034039">
    <property type="term" value="F:8-oxo-7,8-dihydroguanine DNA N-glycosylase activity"/>
    <property type="evidence" value="ECO:0007669"/>
    <property type="project" value="TreeGrafter"/>
</dbReference>
<dbReference type="GO" id="GO:0003684">
    <property type="term" value="F:damaged DNA binding"/>
    <property type="evidence" value="ECO:0007669"/>
    <property type="project" value="InterPro"/>
</dbReference>
<evidence type="ECO:0000256" key="10">
    <source>
        <dbReference type="ARBA" id="ARBA00022801"/>
    </source>
</evidence>
<keyword evidence="14" id="KW-0456">Lyase</keyword>
<protein>
    <recommendedName>
        <fullName evidence="6">Formamidopyrimidine-DNA glycosylase</fullName>
        <ecNumber evidence="4">3.2.2.23</ecNumber>
        <ecNumber evidence="5">4.2.99.18</ecNumber>
    </recommendedName>
    <alternativeName>
        <fullName evidence="17">DNA-(apurinic or apyrimidinic site) lyase MutM</fullName>
    </alternativeName>
</protein>
<dbReference type="PANTHER" id="PTHR22993">
    <property type="entry name" value="FORMAMIDOPYRIMIDINE-DNA GLYCOSYLASE"/>
    <property type="match status" value="1"/>
</dbReference>
<dbReference type="Pfam" id="PF06831">
    <property type="entry name" value="H2TH"/>
    <property type="match status" value="1"/>
</dbReference>
<comment type="similarity">
    <text evidence="3">Belongs to the FPG family.</text>
</comment>
<keyword evidence="23" id="KW-1185">Reference proteome</keyword>
<dbReference type="RefSeq" id="WP_120113662.1">
    <property type="nucleotide sequence ID" value="NZ_QXQB01000005.1"/>
</dbReference>
<dbReference type="GO" id="GO:0140078">
    <property type="term" value="F:class I DNA-(apurinic or apyrimidinic site) endonuclease activity"/>
    <property type="evidence" value="ECO:0007669"/>
    <property type="project" value="UniProtKB-EC"/>
</dbReference>
<evidence type="ECO:0000256" key="2">
    <source>
        <dbReference type="ARBA" id="ARBA00001947"/>
    </source>
</evidence>
<keyword evidence="9 19" id="KW-0863">Zinc-finger</keyword>
<evidence type="ECO:0000256" key="6">
    <source>
        <dbReference type="ARBA" id="ARBA00016240"/>
    </source>
</evidence>
<dbReference type="EC" id="3.2.2.23" evidence="4"/>
<dbReference type="Gene3D" id="1.10.8.50">
    <property type="match status" value="1"/>
</dbReference>
<dbReference type="InterPro" id="IPR010979">
    <property type="entry name" value="Ribosomal_uS13-like_H2TH"/>
</dbReference>
<comment type="cofactor">
    <cofactor evidence="2">
        <name>Zn(2+)</name>
        <dbReference type="ChEBI" id="CHEBI:29105"/>
    </cofactor>
</comment>
<dbReference type="GO" id="GO:0006284">
    <property type="term" value="P:base-excision repair"/>
    <property type="evidence" value="ECO:0007669"/>
    <property type="project" value="InterPro"/>
</dbReference>
<evidence type="ECO:0000256" key="1">
    <source>
        <dbReference type="ARBA" id="ARBA00001668"/>
    </source>
</evidence>
<dbReference type="Proteomes" id="UP000267798">
    <property type="component" value="Unassembled WGS sequence"/>
</dbReference>
<evidence type="ECO:0000256" key="5">
    <source>
        <dbReference type="ARBA" id="ARBA00012720"/>
    </source>
</evidence>
<evidence type="ECO:0000256" key="3">
    <source>
        <dbReference type="ARBA" id="ARBA00009409"/>
    </source>
</evidence>
<evidence type="ECO:0000256" key="12">
    <source>
        <dbReference type="ARBA" id="ARBA00023125"/>
    </source>
</evidence>
<dbReference type="OrthoDB" id="9800855at2"/>
<evidence type="ECO:0000256" key="18">
    <source>
        <dbReference type="ARBA" id="ARBA00044632"/>
    </source>
</evidence>
<gene>
    <name evidence="22" type="ORF">D3P09_22490</name>
</gene>
<evidence type="ECO:0000256" key="17">
    <source>
        <dbReference type="ARBA" id="ARBA00030638"/>
    </source>
</evidence>
<evidence type="ECO:0000256" key="14">
    <source>
        <dbReference type="ARBA" id="ARBA00023239"/>
    </source>
</evidence>
<comment type="catalytic activity">
    <reaction evidence="1">
        <text>Hydrolysis of DNA containing ring-opened 7-methylguanine residues, releasing 2,6-diamino-4-hydroxy-5-(N-methyl)formamidopyrimidine.</text>
        <dbReference type="EC" id="3.2.2.23"/>
    </reaction>
</comment>
<evidence type="ECO:0000259" key="21">
    <source>
        <dbReference type="PROSITE" id="PS51068"/>
    </source>
</evidence>
<comment type="catalytic activity">
    <reaction evidence="18">
        <text>2'-deoxyribonucleotide-(2'-deoxyribose 5'-phosphate)-2'-deoxyribonucleotide-DNA = a 3'-end 2'-deoxyribonucleotide-(2,3-dehydro-2,3-deoxyribose 5'-phosphate)-DNA + a 5'-end 5'-phospho-2'-deoxyribonucleoside-DNA + H(+)</text>
        <dbReference type="Rhea" id="RHEA:66592"/>
        <dbReference type="Rhea" id="RHEA-COMP:13180"/>
        <dbReference type="Rhea" id="RHEA-COMP:16897"/>
        <dbReference type="Rhea" id="RHEA-COMP:17067"/>
        <dbReference type="ChEBI" id="CHEBI:15378"/>
        <dbReference type="ChEBI" id="CHEBI:136412"/>
        <dbReference type="ChEBI" id="CHEBI:157695"/>
        <dbReference type="ChEBI" id="CHEBI:167181"/>
        <dbReference type="EC" id="4.2.99.18"/>
    </reaction>
</comment>
<dbReference type="PANTHER" id="PTHR22993:SF9">
    <property type="entry name" value="FORMAMIDOPYRIMIDINE-DNA GLYCOSYLASE"/>
    <property type="match status" value="1"/>
</dbReference>
<dbReference type="FunFam" id="1.10.8.50:FF:000003">
    <property type="entry name" value="Formamidopyrimidine-DNA glycosylase"/>
    <property type="match status" value="1"/>
</dbReference>
<feature type="domain" description="Formamidopyrimidine-DNA glycosylase catalytic" evidence="21">
    <location>
        <begin position="2"/>
        <end position="95"/>
    </location>
</feature>
<comment type="caution">
    <text evidence="22">The sequence shown here is derived from an EMBL/GenBank/DDBJ whole genome shotgun (WGS) entry which is preliminary data.</text>
</comment>
<keyword evidence="7" id="KW-0479">Metal-binding</keyword>
<evidence type="ECO:0000256" key="7">
    <source>
        <dbReference type="ARBA" id="ARBA00022723"/>
    </source>
</evidence>
<organism evidence="22 23">
    <name type="scientific">Paenibacillus pinisoli</name>
    <dbReference type="NCBI Taxonomy" id="1276110"/>
    <lineage>
        <taxon>Bacteria</taxon>
        <taxon>Bacillati</taxon>
        <taxon>Bacillota</taxon>
        <taxon>Bacilli</taxon>
        <taxon>Bacillales</taxon>
        <taxon>Paenibacillaceae</taxon>
        <taxon>Paenibacillus</taxon>
    </lineage>
</organism>
<dbReference type="InterPro" id="IPR000214">
    <property type="entry name" value="Znf_DNA_glyclase/AP_lyase"/>
</dbReference>
<keyword evidence="11" id="KW-0862">Zinc</keyword>
<evidence type="ECO:0000256" key="11">
    <source>
        <dbReference type="ARBA" id="ARBA00022833"/>
    </source>
</evidence>
<dbReference type="AlphaFoldDB" id="A0A3A6PFR6"/>
<evidence type="ECO:0000259" key="20">
    <source>
        <dbReference type="PROSITE" id="PS51066"/>
    </source>
</evidence>
<evidence type="ECO:0000256" key="4">
    <source>
        <dbReference type="ARBA" id="ARBA00012024"/>
    </source>
</evidence>
<evidence type="ECO:0000256" key="15">
    <source>
        <dbReference type="ARBA" id="ARBA00023268"/>
    </source>
</evidence>
<dbReference type="Pfam" id="PF01149">
    <property type="entry name" value="Fapy_DNA_glyco"/>
    <property type="match status" value="1"/>
</dbReference>
<keyword evidence="15" id="KW-0511">Multifunctional enzyme</keyword>
<keyword evidence="12" id="KW-0238">DNA-binding</keyword>
<evidence type="ECO:0000313" key="23">
    <source>
        <dbReference type="Proteomes" id="UP000267798"/>
    </source>
</evidence>
<dbReference type="PROSITE" id="PS51068">
    <property type="entry name" value="FPG_CAT"/>
    <property type="match status" value="1"/>
</dbReference>
<dbReference type="GO" id="GO:0008270">
    <property type="term" value="F:zinc ion binding"/>
    <property type="evidence" value="ECO:0007669"/>
    <property type="project" value="UniProtKB-KW"/>
</dbReference>
<evidence type="ECO:0000256" key="9">
    <source>
        <dbReference type="ARBA" id="ARBA00022771"/>
    </source>
</evidence>
<evidence type="ECO:0000256" key="16">
    <source>
        <dbReference type="ARBA" id="ARBA00023295"/>
    </source>
</evidence>
<evidence type="ECO:0000256" key="8">
    <source>
        <dbReference type="ARBA" id="ARBA00022763"/>
    </source>
</evidence>
<sequence>MQELPELDIYRAMLAERFAGAQITALTIHKKGMDEAAKTELIGHVVGTTVWFVERRAQHLVFHLDNGKRLLVYVPYEAYAFCGSGEKKKDSKAFATISFGDRYVTFYGLMPEHILTMSVKGLEEYMKVNGVDPLDKRLTLSRFVERFSKKRSTLRTALLDTGLISGIGPVYADEIAFAAKIRPETKLQSLNADAWERLYQAMGSVLRDAISHGGAGEKPMFEGDLLTGGYRERLQVYKREGQSCMRCGGTVQKVTAGNRKAFACPSCQELIE</sequence>
<evidence type="ECO:0000256" key="19">
    <source>
        <dbReference type="PROSITE-ProRule" id="PRU00391"/>
    </source>
</evidence>
<keyword evidence="10" id="KW-0378">Hydrolase</keyword>
<keyword evidence="22" id="KW-0255">Endonuclease</keyword>
<dbReference type="InterPro" id="IPR015886">
    <property type="entry name" value="H2TH_FPG"/>
</dbReference>
<proteinExistence type="inferred from homology"/>
<name>A0A3A6PFR6_9BACL</name>
<dbReference type="SUPFAM" id="SSF57716">
    <property type="entry name" value="Glucocorticoid receptor-like (DNA-binding domain)"/>
    <property type="match status" value="1"/>
</dbReference>
<dbReference type="InterPro" id="IPR035937">
    <property type="entry name" value="FPG_N"/>
</dbReference>
<dbReference type="SMART" id="SM01232">
    <property type="entry name" value="H2TH"/>
    <property type="match status" value="1"/>
</dbReference>
<evidence type="ECO:0000256" key="13">
    <source>
        <dbReference type="ARBA" id="ARBA00023204"/>
    </source>
</evidence>
<keyword evidence="13" id="KW-0234">DNA repair</keyword>
<feature type="domain" description="FPG-type" evidence="20">
    <location>
        <begin position="235"/>
        <end position="269"/>
    </location>
</feature>
<keyword evidence="22" id="KW-0540">Nuclease</keyword>
<reference evidence="22 23" key="1">
    <citation type="submission" date="2018-09" db="EMBL/GenBank/DDBJ databases">
        <title>Paenibacillus aracenensis nov. sp. isolated from a cave in southern Spain.</title>
        <authorList>
            <person name="Jurado V."/>
            <person name="Gutierrez-Patricio S."/>
            <person name="Gonzalez-Pimentel J.L."/>
            <person name="Miller A.Z."/>
            <person name="Laiz L."/>
            <person name="Saiz-Jimenez C."/>
        </authorList>
    </citation>
    <scope>NUCLEOTIDE SEQUENCE [LARGE SCALE GENOMIC DNA]</scope>
    <source>
        <strain evidence="22 23">JCM 19203</strain>
    </source>
</reference>
<evidence type="ECO:0000313" key="22">
    <source>
        <dbReference type="EMBL" id="RJX37738.1"/>
    </source>
</evidence>
<dbReference type="InterPro" id="IPR012319">
    <property type="entry name" value="FPG_cat"/>
</dbReference>
<dbReference type="SUPFAM" id="SSF46946">
    <property type="entry name" value="S13-like H2TH domain"/>
    <property type="match status" value="1"/>
</dbReference>
<accession>A0A3A6PFR6</accession>
<dbReference type="GO" id="GO:0003690">
    <property type="term" value="F:double-stranded DNA binding"/>
    <property type="evidence" value="ECO:0007669"/>
    <property type="project" value="UniProtKB-ARBA"/>
</dbReference>
<keyword evidence="16" id="KW-0326">Glycosidase</keyword>
<dbReference type="EC" id="4.2.99.18" evidence="5"/>
<dbReference type="SUPFAM" id="SSF81624">
    <property type="entry name" value="N-terminal domain of MutM-like DNA repair proteins"/>
    <property type="match status" value="1"/>
</dbReference>